<organism evidence="2 3">
    <name type="scientific">Decorospora gaudefroyi</name>
    <dbReference type="NCBI Taxonomy" id="184978"/>
    <lineage>
        <taxon>Eukaryota</taxon>
        <taxon>Fungi</taxon>
        <taxon>Dikarya</taxon>
        <taxon>Ascomycota</taxon>
        <taxon>Pezizomycotina</taxon>
        <taxon>Dothideomycetes</taxon>
        <taxon>Pleosporomycetidae</taxon>
        <taxon>Pleosporales</taxon>
        <taxon>Pleosporineae</taxon>
        <taxon>Pleosporaceae</taxon>
        <taxon>Decorospora</taxon>
    </lineage>
</organism>
<name>A0A6A5JZH3_9PLEO</name>
<dbReference type="EMBL" id="ML975390">
    <property type="protein sequence ID" value="KAF1830615.1"/>
    <property type="molecule type" value="Genomic_DNA"/>
</dbReference>
<dbReference type="SUPFAM" id="SSF82199">
    <property type="entry name" value="SET domain"/>
    <property type="match status" value="1"/>
</dbReference>
<dbReference type="PANTHER" id="PTHR47332">
    <property type="entry name" value="SET DOMAIN-CONTAINING PROTEIN 5"/>
    <property type="match status" value="1"/>
</dbReference>
<dbReference type="InterPro" id="IPR001214">
    <property type="entry name" value="SET_dom"/>
</dbReference>
<gene>
    <name evidence="2" type="ORF">BDW02DRAFT_93547</name>
</gene>
<feature type="domain" description="SET" evidence="1">
    <location>
        <begin position="16"/>
        <end position="131"/>
    </location>
</feature>
<accession>A0A6A5JZH3</accession>
<sequence>PDSRHLIEVKATATKGLGVFATADILRGTRVIAETALLNLPTGDGCAKEVIAAFQSLSPAPQNSYLELRDSGSKAFKERTEGELGVGWYELPKLDRKVLAICVTNRFGKGGVFLLGSRINHSCVPNIHGSYNDALEKSKLSMPYAISRPVRNSRSCTPLASIARGASDESCWMNGDLCAPVPHVRTRNRAEGWKRNEQSYRALIKNWR</sequence>
<evidence type="ECO:0000313" key="2">
    <source>
        <dbReference type="EMBL" id="KAF1830615.1"/>
    </source>
</evidence>
<evidence type="ECO:0000259" key="1">
    <source>
        <dbReference type="Pfam" id="PF00856"/>
    </source>
</evidence>
<reference evidence="2" key="1">
    <citation type="submission" date="2020-01" db="EMBL/GenBank/DDBJ databases">
        <authorList>
            <consortium name="DOE Joint Genome Institute"/>
            <person name="Haridas S."/>
            <person name="Albert R."/>
            <person name="Binder M."/>
            <person name="Bloem J."/>
            <person name="Labutti K."/>
            <person name="Salamov A."/>
            <person name="Andreopoulos B."/>
            <person name="Baker S.E."/>
            <person name="Barry K."/>
            <person name="Bills G."/>
            <person name="Bluhm B.H."/>
            <person name="Cannon C."/>
            <person name="Castanera R."/>
            <person name="Culley D.E."/>
            <person name="Daum C."/>
            <person name="Ezra D."/>
            <person name="Gonzalez J.B."/>
            <person name="Henrissat B."/>
            <person name="Kuo A."/>
            <person name="Liang C."/>
            <person name="Lipzen A."/>
            <person name="Lutzoni F."/>
            <person name="Magnuson J."/>
            <person name="Mondo S."/>
            <person name="Nolan M."/>
            <person name="Ohm R."/>
            <person name="Pangilinan J."/>
            <person name="Park H.-J."/>
            <person name="Ramirez L."/>
            <person name="Alfaro M."/>
            <person name="Sun H."/>
            <person name="Tritt A."/>
            <person name="Yoshinaga Y."/>
            <person name="Zwiers L.-H."/>
            <person name="Turgeon B.G."/>
            <person name="Goodwin S.B."/>
            <person name="Spatafora J.W."/>
            <person name="Crous P.W."/>
            <person name="Grigoriev I.V."/>
        </authorList>
    </citation>
    <scope>NUCLEOTIDE SEQUENCE</scope>
    <source>
        <strain evidence="2">P77</strain>
    </source>
</reference>
<feature type="non-terminal residue" evidence="2">
    <location>
        <position position="1"/>
    </location>
</feature>
<dbReference type="Pfam" id="PF00856">
    <property type="entry name" value="SET"/>
    <property type="match status" value="1"/>
</dbReference>
<protein>
    <recommendedName>
        <fullName evidence="1">SET domain-containing protein</fullName>
    </recommendedName>
</protein>
<dbReference type="Proteomes" id="UP000800040">
    <property type="component" value="Unassembled WGS sequence"/>
</dbReference>
<evidence type="ECO:0000313" key="3">
    <source>
        <dbReference type="Proteomes" id="UP000800040"/>
    </source>
</evidence>
<dbReference type="OrthoDB" id="265717at2759"/>
<dbReference type="AlphaFoldDB" id="A0A6A5JZH3"/>
<dbReference type="InterPro" id="IPR046341">
    <property type="entry name" value="SET_dom_sf"/>
</dbReference>
<dbReference type="Gene3D" id="2.170.270.10">
    <property type="entry name" value="SET domain"/>
    <property type="match status" value="1"/>
</dbReference>
<dbReference type="InterPro" id="IPR053185">
    <property type="entry name" value="SET_domain_protein"/>
</dbReference>
<proteinExistence type="predicted"/>
<dbReference type="PANTHER" id="PTHR47332:SF2">
    <property type="entry name" value="SET-6"/>
    <property type="match status" value="1"/>
</dbReference>
<keyword evidence="3" id="KW-1185">Reference proteome</keyword>